<dbReference type="Proteomes" id="UP001218218">
    <property type="component" value="Unassembled WGS sequence"/>
</dbReference>
<sequence length="167" mass="18698">MNPTLCYGPFTPHFSLPTSDLGAISRNLFVYNLLFPGTFPSLTPYIDVRDVARAHLRALHSPLTSQVGRKRILLSSSYGQPLQKRLELIANQRFALKERLITATPQMTEALDVLPINFKRVEEVLGMKTVNFHSVEETILDTVDALIEVEAQWRSAGHPIVTPTPGF</sequence>
<dbReference type="EMBL" id="JARIHO010000015">
    <property type="protein sequence ID" value="KAJ7350024.1"/>
    <property type="molecule type" value="Genomic_DNA"/>
</dbReference>
<accession>A0AAD7EUG9</accession>
<dbReference type="AlphaFoldDB" id="A0AAD7EUG9"/>
<proteinExistence type="predicted"/>
<dbReference type="Gene3D" id="3.40.50.720">
    <property type="entry name" value="NAD(P)-binding Rossmann-like Domain"/>
    <property type="match status" value="1"/>
</dbReference>
<gene>
    <name evidence="1" type="ORF">DFH08DRAFT_958954</name>
</gene>
<dbReference type="InterPro" id="IPR036291">
    <property type="entry name" value="NAD(P)-bd_dom_sf"/>
</dbReference>
<protein>
    <submittedName>
        <fullName evidence="1">Uncharacterized protein</fullName>
    </submittedName>
</protein>
<organism evidence="1 2">
    <name type="scientific">Mycena albidolilacea</name>
    <dbReference type="NCBI Taxonomy" id="1033008"/>
    <lineage>
        <taxon>Eukaryota</taxon>
        <taxon>Fungi</taxon>
        <taxon>Dikarya</taxon>
        <taxon>Basidiomycota</taxon>
        <taxon>Agaricomycotina</taxon>
        <taxon>Agaricomycetes</taxon>
        <taxon>Agaricomycetidae</taxon>
        <taxon>Agaricales</taxon>
        <taxon>Marasmiineae</taxon>
        <taxon>Mycenaceae</taxon>
        <taxon>Mycena</taxon>
    </lineage>
</organism>
<evidence type="ECO:0000313" key="1">
    <source>
        <dbReference type="EMBL" id="KAJ7350024.1"/>
    </source>
</evidence>
<keyword evidence="2" id="KW-1185">Reference proteome</keyword>
<reference evidence="1" key="1">
    <citation type="submission" date="2023-03" db="EMBL/GenBank/DDBJ databases">
        <title>Massive genome expansion in bonnet fungi (Mycena s.s.) driven by repeated elements and novel gene families across ecological guilds.</title>
        <authorList>
            <consortium name="Lawrence Berkeley National Laboratory"/>
            <person name="Harder C.B."/>
            <person name="Miyauchi S."/>
            <person name="Viragh M."/>
            <person name="Kuo A."/>
            <person name="Thoen E."/>
            <person name="Andreopoulos B."/>
            <person name="Lu D."/>
            <person name="Skrede I."/>
            <person name="Drula E."/>
            <person name="Henrissat B."/>
            <person name="Morin E."/>
            <person name="Kohler A."/>
            <person name="Barry K."/>
            <person name="LaButti K."/>
            <person name="Morin E."/>
            <person name="Salamov A."/>
            <person name="Lipzen A."/>
            <person name="Mereny Z."/>
            <person name="Hegedus B."/>
            <person name="Baldrian P."/>
            <person name="Stursova M."/>
            <person name="Weitz H."/>
            <person name="Taylor A."/>
            <person name="Grigoriev I.V."/>
            <person name="Nagy L.G."/>
            <person name="Martin F."/>
            <person name="Kauserud H."/>
        </authorList>
    </citation>
    <scope>NUCLEOTIDE SEQUENCE</scope>
    <source>
        <strain evidence="1">CBHHK002</strain>
    </source>
</reference>
<name>A0AAD7EUG9_9AGAR</name>
<dbReference type="SUPFAM" id="SSF51735">
    <property type="entry name" value="NAD(P)-binding Rossmann-fold domains"/>
    <property type="match status" value="1"/>
</dbReference>
<comment type="caution">
    <text evidence="1">The sequence shown here is derived from an EMBL/GenBank/DDBJ whole genome shotgun (WGS) entry which is preliminary data.</text>
</comment>
<evidence type="ECO:0000313" key="2">
    <source>
        <dbReference type="Proteomes" id="UP001218218"/>
    </source>
</evidence>